<gene>
    <name evidence="3" type="ORF">PF001_g24474</name>
    <name evidence="1" type="ORF">PF009_g29048</name>
    <name evidence="2" type="ORF">PF011_g23963</name>
</gene>
<evidence type="ECO:0000313" key="3">
    <source>
        <dbReference type="EMBL" id="KAE9279924.1"/>
    </source>
</evidence>
<name>A0A6A3DFX4_9STRA</name>
<dbReference type="Proteomes" id="UP000437068">
    <property type="component" value="Unassembled WGS sequence"/>
</dbReference>
<evidence type="ECO:0000313" key="4">
    <source>
        <dbReference type="Proteomes" id="UP000429523"/>
    </source>
</evidence>
<evidence type="ECO:0000313" key="5">
    <source>
        <dbReference type="Proteomes" id="UP000437068"/>
    </source>
</evidence>
<protein>
    <submittedName>
        <fullName evidence="1">Uncharacterized protein</fullName>
    </submittedName>
</protein>
<dbReference type="Proteomes" id="UP000460718">
    <property type="component" value="Unassembled WGS sequence"/>
</dbReference>
<dbReference type="EMBL" id="QXFW01002647">
    <property type="protein sequence ID" value="KAE8976632.1"/>
    <property type="molecule type" value="Genomic_DNA"/>
</dbReference>
<organism evidence="1 4">
    <name type="scientific">Phytophthora fragariae</name>
    <dbReference type="NCBI Taxonomy" id="53985"/>
    <lineage>
        <taxon>Eukaryota</taxon>
        <taxon>Sar</taxon>
        <taxon>Stramenopiles</taxon>
        <taxon>Oomycota</taxon>
        <taxon>Peronosporomycetes</taxon>
        <taxon>Peronosporales</taxon>
        <taxon>Peronosporaceae</taxon>
        <taxon>Phytophthora</taxon>
    </lineage>
</organism>
<comment type="caution">
    <text evidence="1">The sequence shown here is derived from an EMBL/GenBank/DDBJ whole genome shotgun (WGS) entry which is preliminary data.</text>
</comment>
<evidence type="ECO:0000313" key="6">
    <source>
        <dbReference type="Proteomes" id="UP000460718"/>
    </source>
</evidence>
<dbReference type="EMBL" id="QXGE01002691">
    <property type="protein sequence ID" value="KAE9279924.1"/>
    <property type="molecule type" value="Genomic_DNA"/>
</dbReference>
<reference evidence="4 5" key="1">
    <citation type="submission" date="2018-08" db="EMBL/GenBank/DDBJ databases">
        <title>Genomic investigation of the strawberry pathogen Phytophthora fragariae indicates pathogenicity is determined by transcriptional variation in three key races.</title>
        <authorList>
            <person name="Adams T.M."/>
            <person name="Armitage A.D."/>
            <person name="Sobczyk M.K."/>
            <person name="Bates H.J."/>
            <person name="Dunwell J.M."/>
            <person name="Nellist C.F."/>
            <person name="Harrison R.J."/>
        </authorList>
    </citation>
    <scope>NUCLEOTIDE SEQUENCE [LARGE SCALE GENOMIC DNA]</scope>
    <source>
        <strain evidence="3 5">A4</strain>
        <strain evidence="1 4">NOV-9</strain>
        <strain evidence="2 6">SCRP245</strain>
    </source>
</reference>
<proteinExistence type="predicted"/>
<dbReference type="Proteomes" id="UP000429523">
    <property type="component" value="Unassembled WGS sequence"/>
</dbReference>
<accession>A0A6A3DFX4</accession>
<dbReference type="EMBL" id="QXGF01003890">
    <property type="protein sequence ID" value="KAE8920662.1"/>
    <property type="molecule type" value="Genomic_DNA"/>
</dbReference>
<feature type="non-terminal residue" evidence="1">
    <location>
        <position position="92"/>
    </location>
</feature>
<evidence type="ECO:0000313" key="1">
    <source>
        <dbReference type="EMBL" id="KAE8920662.1"/>
    </source>
</evidence>
<evidence type="ECO:0000313" key="2">
    <source>
        <dbReference type="EMBL" id="KAE8976632.1"/>
    </source>
</evidence>
<dbReference type="AlphaFoldDB" id="A0A6A3DFX4"/>
<sequence>MIAVSKSLRVTTSSSSFLTFWVWSAECLKADLIFRSWLSWASLSAASDLARALRREVRKGEAFLASRSHSERSRLASFTFSWSSAFSVANES</sequence>